<proteinExistence type="predicted"/>
<protein>
    <recommendedName>
        <fullName evidence="4">PH domain-containing protein</fullName>
    </recommendedName>
</protein>
<keyword evidence="1" id="KW-0472">Membrane</keyword>
<evidence type="ECO:0000313" key="3">
    <source>
        <dbReference type="Proteomes" id="UP000548476"/>
    </source>
</evidence>
<dbReference type="RefSeq" id="WP_184792837.1">
    <property type="nucleotide sequence ID" value="NZ_BONT01000101.1"/>
</dbReference>
<gene>
    <name evidence="2" type="ORF">HNR73_007652</name>
</gene>
<keyword evidence="3" id="KW-1185">Reference proteome</keyword>
<dbReference type="Proteomes" id="UP000548476">
    <property type="component" value="Unassembled WGS sequence"/>
</dbReference>
<keyword evidence="1" id="KW-1133">Transmembrane helix</keyword>
<organism evidence="2 3">
    <name type="scientific">Phytomonospora endophytica</name>
    <dbReference type="NCBI Taxonomy" id="714109"/>
    <lineage>
        <taxon>Bacteria</taxon>
        <taxon>Bacillati</taxon>
        <taxon>Actinomycetota</taxon>
        <taxon>Actinomycetes</taxon>
        <taxon>Micromonosporales</taxon>
        <taxon>Micromonosporaceae</taxon>
        <taxon>Phytomonospora</taxon>
    </lineage>
</organism>
<sequence length="175" mass="19583">MSSQNPPERVAARARELELGAFERRVRRRPGLPGAFFCLVLLCVGGNFLRNGPYNALVVTGLALGALIVLWWGYLWIRRVNGGLYLFKGGFVDAAGLRLMAVTWAEVTAVTTDSTRYSVNSLPVGTTLHYKVMVRRESRDWVDTWELNTTYADVSEIGFLIARRAGVEVEYVRTP</sequence>
<evidence type="ECO:0000313" key="2">
    <source>
        <dbReference type="EMBL" id="MBB6039754.1"/>
    </source>
</evidence>
<dbReference type="AlphaFoldDB" id="A0A841FVE8"/>
<dbReference type="InterPro" id="IPR046492">
    <property type="entry name" value="DUF6585"/>
</dbReference>
<feature type="transmembrane region" description="Helical" evidence="1">
    <location>
        <begin position="32"/>
        <end position="50"/>
    </location>
</feature>
<accession>A0A841FVE8</accession>
<evidence type="ECO:0000256" key="1">
    <source>
        <dbReference type="SAM" id="Phobius"/>
    </source>
</evidence>
<comment type="caution">
    <text evidence="2">The sequence shown here is derived from an EMBL/GenBank/DDBJ whole genome shotgun (WGS) entry which is preliminary data.</text>
</comment>
<dbReference type="EMBL" id="JACHGT010000025">
    <property type="protein sequence ID" value="MBB6039754.1"/>
    <property type="molecule type" value="Genomic_DNA"/>
</dbReference>
<dbReference type="Pfam" id="PF20226">
    <property type="entry name" value="DUF6585"/>
    <property type="match status" value="1"/>
</dbReference>
<evidence type="ECO:0008006" key="4">
    <source>
        <dbReference type="Google" id="ProtNLM"/>
    </source>
</evidence>
<feature type="transmembrane region" description="Helical" evidence="1">
    <location>
        <begin position="56"/>
        <end position="77"/>
    </location>
</feature>
<keyword evidence="1" id="KW-0812">Transmembrane</keyword>
<reference evidence="2 3" key="1">
    <citation type="submission" date="2020-08" db="EMBL/GenBank/DDBJ databases">
        <title>Genomic Encyclopedia of Type Strains, Phase IV (KMG-IV): sequencing the most valuable type-strain genomes for metagenomic binning, comparative biology and taxonomic classification.</title>
        <authorList>
            <person name="Goeker M."/>
        </authorList>
    </citation>
    <scope>NUCLEOTIDE SEQUENCE [LARGE SCALE GENOMIC DNA]</scope>
    <source>
        <strain evidence="2 3">YIM 65646</strain>
    </source>
</reference>
<name>A0A841FVE8_9ACTN</name>